<dbReference type="GO" id="GO:0005576">
    <property type="term" value="C:extracellular region"/>
    <property type="evidence" value="ECO:0007669"/>
    <property type="project" value="TreeGrafter"/>
</dbReference>
<dbReference type="EMBL" id="LZIN01000036">
    <property type="protein sequence ID" value="OBG07695.1"/>
    <property type="molecule type" value="Genomic_DNA"/>
</dbReference>
<organism evidence="4 5">
    <name type="scientific">Mycolicibacter sinensis (strain JDM601)</name>
    <name type="common">Mycobacterium sinense</name>
    <dbReference type="NCBI Taxonomy" id="875328"/>
    <lineage>
        <taxon>Bacteria</taxon>
        <taxon>Bacillati</taxon>
        <taxon>Actinomycetota</taxon>
        <taxon>Actinomycetes</taxon>
        <taxon>Mycobacteriales</taxon>
        <taxon>Mycobacteriaceae</taxon>
        <taxon>Mycolicibacter</taxon>
    </lineage>
</organism>
<dbReference type="AlphaFoldDB" id="A0A1A2ECI9"/>
<dbReference type="InterPro" id="IPR003399">
    <property type="entry name" value="Mce/MlaD"/>
</dbReference>
<feature type="domain" description="Mce/MlaD" evidence="2">
    <location>
        <begin position="13"/>
        <end position="89"/>
    </location>
</feature>
<dbReference type="PANTHER" id="PTHR33371">
    <property type="entry name" value="INTERMEMBRANE PHOSPHOLIPID TRANSPORT SYSTEM BINDING PROTEIN MLAD-RELATED"/>
    <property type="match status" value="1"/>
</dbReference>
<dbReference type="GO" id="GO:0051701">
    <property type="term" value="P:biological process involved in interaction with host"/>
    <property type="evidence" value="ECO:0007669"/>
    <property type="project" value="TreeGrafter"/>
</dbReference>
<dbReference type="Proteomes" id="UP000093985">
    <property type="component" value="Unassembled WGS sequence"/>
</dbReference>
<evidence type="ECO:0000256" key="1">
    <source>
        <dbReference type="SAM" id="MobiDB-lite"/>
    </source>
</evidence>
<dbReference type="InterPro" id="IPR052336">
    <property type="entry name" value="MlaD_Phospholipid_Transporter"/>
</dbReference>
<dbReference type="InterPro" id="IPR024516">
    <property type="entry name" value="Mce_C"/>
</dbReference>
<evidence type="ECO:0000259" key="2">
    <source>
        <dbReference type="Pfam" id="PF02470"/>
    </source>
</evidence>
<evidence type="ECO:0000259" key="3">
    <source>
        <dbReference type="Pfam" id="PF11887"/>
    </source>
</evidence>
<dbReference type="Pfam" id="PF02470">
    <property type="entry name" value="MlaD"/>
    <property type="match status" value="1"/>
</dbReference>
<evidence type="ECO:0000313" key="5">
    <source>
        <dbReference type="Proteomes" id="UP000093985"/>
    </source>
</evidence>
<name>A0A1A2ECI9_MYCSD</name>
<accession>A0A1A2ECI9</accession>
<feature type="region of interest" description="Disordered" evidence="1">
    <location>
        <begin position="373"/>
        <end position="439"/>
    </location>
</feature>
<proteinExistence type="predicted"/>
<sequence length="439" mass="46541">MSMALFSRSFTSTIPVTVSADRAGLVMEPGGKVKLRGVQVGRVESVSVGKESVTLKLHLNRDQLKQIPANVEARIRATTAFGAKYVDLVYPDSPSPKRLAAGAMVPTRDVATEVDNVFQNLMDVLHQIDPAKLNAVLTAVADGVRGQGSRIGEATTATNEILVALNTRHPTISRDWRALKEFSDTYSSAAADITSIMDAASTTSATVIDHAGELNTLLLSTIGLSSSGVSLLEPSQDNLVRAVNALKPTTDLLMKYNPVYTCTLVGAQFYVERSGYYMAGGNGRSAVLDDGLLFGKDPYRYPDNLPIIAAKGGPGGEPGCGKLPLVDDNFPVPYLVTNTGWGTGIDVRPNPGVGVPGWVDFFPYTRAVPEEPTVRYPGPPAPGPPNSPPYGAPLYTPDGTPAYPAAPGTPIYEGIFGTPLWPDEPSQPSEPAPPLRPSQ</sequence>
<feature type="compositionally biased region" description="Low complexity" evidence="1">
    <location>
        <begin position="392"/>
        <end position="410"/>
    </location>
</feature>
<dbReference type="NCBIfam" id="TIGR00996">
    <property type="entry name" value="Mtu_fam_mce"/>
    <property type="match status" value="1"/>
</dbReference>
<feature type="compositionally biased region" description="Pro residues" evidence="1">
    <location>
        <begin position="377"/>
        <end position="391"/>
    </location>
</feature>
<gene>
    <name evidence="4" type="ORF">A5771_05245</name>
</gene>
<protein>
    <submittedName>
        <fullName evidence="4">MCE-family protein MCE3A</fullName>
    </submittedName>
</protein>
<dbReference type="InterPro" id="IPR005693">
    <property type="entry name" value="Mce"/>
</dbReference>
<reference evidence="5" key="1">
    <citation type="submission" date="2016-06" db="EMBL/GenBank/DDBJ databases">
        <authorList>
            <person name="Sutton G."/>
            <person name="Brinkac L."/>
            <person name="Sanka R."/>
            <person name="Adams M."/>
            <person name="Lau E."/>
            <person name="Mehaffy C."/>
            <person name="Tameris M."/>
            <person name="Hatherill M."/>
            <person name="Hanekom W."/>
            <person name="Mahomed H."/>
            <person name="Mcshane H."/>
        </authorList>
    </citation>
    <scope>NUCLEOTIDE SEQUENCE [LARGE SCALE GENOMIC DNA]</scope>
    <source>
        <strain evidence="5">852014-51077_SCH5608930-a</strain>
    </source>
</reference>
<feature type="compositionally biased region" description="Pro residues" evidence="1">
    <location>
        <begin position="428"/>
        <end position="439"/>
    </location>
</feature>
<dbReference type="PANTHER" id="PTHR33371:SF19">
    <property type="entry name" value="MCE-FAMILY PROTEIN MCE4A"/>
    <property type="match status" value="1"/>
</dbReference>
<feature type="domain" description="Mammalian cell entry C-terminal" evidence="3">
    <location>
        <begin position="95"/>
        <end position="314"/>
    </location>
</feature>
<evidence type="ECO:0000313" key="4">
    <source>
        <dbReference type="EMBL" id="OBG07695.1"/>
    </source>
</evidence>
<dbReference type="Pfam" id="PF11887">
    <property type="entry name" value="Mce4_CUP1"/>
    <property type="match status" value="1"/>
</dbReference>
<comment type="caution">
    <text evidence="4">The sequence shown here is derived from an EMBL/GenBank/DDBJ whole genome shotgun (WGS) entry which is preliminary data.</text>
</comment>